<comment type="catalytic activity">
    <reaction evidence="12">
        <text>ssDNA + n NTP = ssDNA/pppN(pN)n-1 hybrid + (n-1) diphosphate.</text>
        <dbReference type="EC" id="2.7.7.101"/>
    </reaction>
</comment>
<accession>A0ABS5L143</accession>
<keyword evidence="6 12" id="KW-0479">Metal-binding</keyword>
<protein>
    <recommendedName>
        <fullName evidence="12">DNA primase</fullName>
        <ecNumber evidence="12">2.7.7.101</ecNumber>
    </recommendedName>
</protein>
<evidence type="ECO:0000256" key="9">
    <source>
        <dbReference type="ARBA" id="ARBA00022842"/>
    </source>
</evidence>
<dbReference type="InterPro" id="IPR019475">
    <property type="entry name" value="DNA_primase_DnaB-bd"/>
</dbReference>
<dbReference type="InterPro" id="IPR002694">
    <property type="entry name" value="Znf_CHC2"/>
</dbReference>
<evidence type="ECO:0000256" key="1">
    <source>
        <dbReference type="ARBA" id="ARBA00022478"/>
    </source>
</evidence>
<dbReference type="InterPro" id="IPR013173">
    <property type="entry name" value="DNA_primase_DnaG_DnaB-bd_dom"/>
</dbReference>
<evidence type="ECO:0000256" key="3">
    <source>
        <dbReference type="ARBA" id="ARBA00022679"/>
    </source>
</evidence>
<dbReference type="Pfam" id="PF01807">
    <property type="entry name" value="Zn_ribbon_DnaG"/>
    <property type="match status" value="1"/>
</dbReference>
<organism evidence="15 16">
    <name type="scientific">Catenulispora pinistramenti</name>
    <dbReference type="NCBI Taxonomy" id="2705254"/>
    <lineage>
        <taxon>Bacteria</taxon>
        <taxon>Bacillati</taxon>
        <taxon>Actinomycetota</taxon>
        <taxon>Actinomycetes</taxon>
        <taxon>Catenulisporales</taxon>
        <taxon>Catenulisporaceae</taxon>
        <taxon>Catenulispora</taxon>
    </lineage>
</organism>
<dbReference type="CDD" id="cd03364">
    <property type="entry name" value="TOPRIM_DnaG_primases"/>
    <property type="match status" value="1"/>
</dbReference>
<keyword evidence="1 12" id="KW-0240">DNA-directed RNA polymerase</keyword>
<dbReference type="Gene3D" id="3.90.580.10">
    <property type="entry name" value="Zinc finger, CHC2-type domain"/>
    <property type="match status" value="1"/>
</dbReference>
<evidence type="ECO:0000256" key="7">
    <source>
        <dbReference type="ARBA" id="ARBA00022771"/>
    </source>
</evidence>
<evidence type="ECO:0000256" key="4">
    <source>
        <dbReference type="ARBA" id="ARBA00022695"/>
    </source>
</evidence>
<evidence type="ECO:0000256" key="10">
    <source>
        <dbReference type="ARBA" id="ARBA00023125"/>
    </source>
</evidence>
<dbReference type="SUPFAM" id="SSF56731">
    <property type="entry name" value="DNA primase core"/>
    <property type="match status" value="1"/>
</dbReference>
<dbReference type="EMBL" id="JAAFYZ010000168">
    <property type="protein sequence ID" value="MBS2552051.1"/>
    <property type="molecule type" value="Genomic_DNA"/>
</dbReference>
<feature type="zinc finger region" description="CHC2-type" evidence="12">
    <location>
        <begin position="41"/>
        <end position="65"/>
    </location>
</feature>
<dbReference type="InterPro" id="IPR050219">
    <property type="entry name" value="DnaG_primase"/>
</dbReference>
<gene>
    <name evidence="12 15" type="primary">dnaG</name>
    <name evidence="15" type="ORF">KGQ19_34825</name>
</gene>
<keyword evidence="10 12" id="KW-0238">DNA-binding</keyword>
<feature type="compositionally biased region" description="Gly residues" evidence="13">
    <location>
        <begin position="516"/>
        <end position="535"/>
    </location>
</feature>
<keyword evidence="11 12" id="KW-0804">Transcription</keyword>
<dbReference type="SUPFAM" id="SSF57783">
    <property type="entry name" value="Zinc beta-ribbon"/>
    <property type="match status" value="1"/>
</dbReference>
<feature type="region of interest" description="Disordered" evidence="13">
    <location>
        <begin position="454"/>
        <end position="535"/>
    </location>
</feature>
<dbReference type="PANTHER" id="PTHR30313">
    <property type="entry name" value="DNA PRIMASE"/>
    <property type="match status" value="1"/>
</dbReference>
<dbReference type="Proteomes" id="UP000730482">
    <property type="component" value="Unassembled WGS sequence"/>
</dbReference>
<dbReference type="Gene3D" id="3.90.980.10">
    <property type="entry name" value="DNA primase, catalytic core, N-terminal domain"/>
    <property type="match status" value="1"/>
</dbReference>
<dbReference type="PANTHER" id="PTHR30313:SF2">
    <property type="entry name" value="DNA PRIMASE"/>
    <property type="match status" value="1"/>
</dbReference>
<comment type="subunit">
    <text evidence="12">Monomer. Interacts with DnaB.</text>
</comment>
<dbReference type="SMART" id="SM00400">
    <property type="entry name" value="ZnF_CHCC"/>
    <property type="match status" value="1"/>
</dbReference>
<comment type="cofactor">
    <cofactor evidence="12">
        <name>Zn(2+)</name>
        <dbReference type="ChEBI" id="CHEBI:29105"/>
    </cofactor>
    <text evidence="12">Binds 1 zinc ion per monomer.</text>
</comment>
<dbReference type="Pfam" id="PF08275">
    <property type="entry name" value="DNAG_N"/>
    <property type="match status" value="1"/>
</dbReference>
<dbReference type="InterPro" id="IPR037068">
    <property type="entry name" value="DNA_primase_core_N_sf"/>
</dbReference>
<evidence type="ECO:0000256" key="12">
    <source>
        <dbReference type="HAMAP-Rule" id="MF_00974"/>
    </source>
</evidence>
<keyword evidence="8 12" id="KW-0862">Zinc</keyword>
<reference evidence="15 16" key="1">
    <citation type="submission" date="2020-02" db="EMBL/GenBank/DDBJ databases">
        <title>Acidophilic actinobacteria isolated from forest soil.</title>
        <authorList>
            <person name="Golinska P."/>
        </authorList>
    </citation>
    <scope>NUCLEOTIDE SEQUENCE [LARGE SCALE GENOMIC DNA]</scope>
    <source>
        <strain evidence="15 16">NL8</strain>
    </source>
</reference>
<feature type="compositionally biased region" description="Basic and acidic residues" evidence="13">
    <location>
        <begin position="506"/>
        <end position="515"/>
    </location>
</feature>
<dbReference type="HAMAP" id="MF_00974">
    <property type="entry name" value="DNA_primase_DnaG"/>
    <property type="match status" value="1"/>
</dbReference>
<dbReference type="Pfam" id="PF10410">
    <property type="entry name" value="DnaB_bind"/>
    <property type="match status" value="1"/>
</dbReference>
<evidence type="ECO:0000313" key="15">
    <source>
        <dbReference type="EMBL" id="MBS2552051.1"/>
    </source>
</evidence>
<keyword evidence="9" id="KW-0460">Magnesium</keyword>
<feature type="domain" description="Toprim" evidence="14">
    <location>
        <begin position="261"/>
        <end position="348"/>
    </location>
</feature>
<keyword evidence="16" id="KW-1185">Reference proteome</keyword>
<evidence type="ECO:0000259" key="14">
    <source>
        <dbReference type="PROSITE" id="PS50880"/>
    </source>
</evidence>
<dbReference type="Pfam" id="PF13662">
    <property type="entry name" value="Toprim_4"/>
    <property type="match status" value="1"/>
</dbReference>
<dbReference type="InterPro" id="IPR006171">
    <property type="entry name" value="TOPRIM_dom"/>
</dbReference>
<comment type="function">
    <text evidence="12">RNA polymerase that catalyzes the synthesis of short RNA molecules used as primers for DNA polymerase during DNA replication.</text>
</comment>
<evidence type="ECO:0000313" key="16">
    <source>
        <dbReference type="Proteomes" id="UP000730482"/>
    </source>
</evidence>
<feature type="compositionally biased region" description="Gly residues" evidence="13">
    <location>
        <begin position="458"/>
        <end position="470"/>
    </location>
</feature>
<dbReference type="InterPro" id="IPR034151">
    <property type="entry name" value="TOPRIM_DnaG_bac"/>
</dbReference>
<comment type="domain">
    <text evidence="12">Contains an N-terminal zinc-binding domain, a central core domain that contains the primase activity, and a C-terminal DnaB-binding domain.</text>
</comment>
<sequence length="718" mass="77052">MAGRINDDDIERVRRAASIVDVVGAVVQLANAGGGNLKGLCPFHDEKSPSFQVSPAKNFYHCFGCGVGGDVIKFVMEYDHLSFTDSIERLAGQYNIELRYTEGGYTKQGERSERTRLLEAHKVAAEYFVDQLATPAAVHARELLSSRGFDPTAIERFRVGYAPESWEMLVRHLRARGFADKEILTSGLASEGRRGAMDRFRNRLMWPIADLSGDVIGFGGRRLTDDPDTPKYLNSPETPIYKKSSVLYGLDMARREIVKQERAVVVEGYTDVMACHLAGVPTAVATCGTAFGEDHIKMLRRLLADRNQFLGVEVVFTFDGDSAGQKAAMRAYLDEDKFVTQTFVAVEPNGMDPCDLRLAKGDAAVRELVATRTRLFEFVIRAELAKHNLDEPEGRMHALRATAPIVAKIRDAAMRSDYTRQLAGWLGMEEPEVRPAVRRLVAASGGRTDAAAAADAAGAGGYGAGGGRGGDWNDRRGNQGSNNRRGGQGGYAGGRGQDGPGGRGGGGRDGRDGGWGDRGGNRGGYGGNGGNGGGGNRGGYGGNGGGGYGNEPAGLFGAEAATVPSPRDPVAGAEREALKMALQFPQLAGATFDGLAPEEFTVPAYAAVCAAVHGAGGCTAVNDNNWTGRIQDQAPDDAIRGLITELTVERVNVRGAADERYVAEVMTRVRIHTVDRRIKDVRSKLQRLNPVTGQEEYNKLFGELVALEQYKRGLAEVS</sequence>
<dbReference type="RefSeq" id="WP_212017267.1">
    <property type="nucleotide sequence ID" value="NZ_JAAFYZ010000168.1"/>
</dbReference>
<evidence type="ECO:0000256" key="11">
    <source>
        <dbReference type="ARBA" id="ARBA00023163"/>
    </source>
</evidence>
<dbReference type="EC" id="2.7.7.101" evidence="12"/>
<name>A0ABS5L143_9ACTN</name>
<evidence type="ECO:0000256" key="2">
    <source>
        <dbReference type="ARBA" id="ARBA00022515"/>
    </source>
</evidence>
<dbReference type="PIRSF" id="PIRSF002811">
    <property type="entry name" value="DnaG"/>
    <property type="match status" value="1"/>
</dbReference>
<dbReference type="SMART" id="SM00493">
    <property type="entry name" value="TOPRIM"/>
    <property type="match status" value="1"/>
</dbReference>
<dbReference type="Gene3D" id="3.40.1360.10">
    <property type="match status" value="1"/>
</dbReference>
<evidence type="ECO:0000256" key="13">
    <source>
        <dbReference type="SAM" id="MobiDB-lite"/>
    </source>
</evidence>
<dbReference type="InterPro" id="IPR006295">
    <property type="entry name" value="DNA_primase_DnaG"/>
</dbReference>
<evidence type="ECO:0000256" key="6">
    <source>
        <dbReference type="ARBA" id="ARBA00022723"/>
    </source>
</evidence>
<keyword evidence="4 12" id="KW-0548">Nucleotidyltransferase</keyword>
<dbReference type="PROSITE" id="PS50880">
    <property type="entry name" value="TOPRIM"/>
    <property type="match status" value="1"/>
</dbReference>
<dbReference type="NCBIfam" id="TIGR01391">
    <property type="entry name" value="dnaG"/>
    <property type="match status" value="1"/>
</dbReference>
<dbReference type="SMART" id="SM00766">
    <property type="entry name" value="DnaG_DnaB_bind"/>
    <property type="match status" value="1"/>
</dbReference>
<keyword evidence="3 12" id="KW-0808">Transferase</keyword>
<dbReference type="InterPro" id="IPR013264">
    <property type="entry name" value="DNAG_N"/>
</dbReference>
<comment type="similarity">
    <text evidence="12">Belongs to the DnaG primase family.</text>
</comment>
<keyword evidence="2 12" id="KW-0639">Primosome</keyword>
<proteinExistence type="inferred from homology"/>
<keyword evidence="5 12" id="KW-0235">DNA replication</keyword>
<feature type="compositionally biased region" description="Gly residues" evidence="13">
    <location>
        <begin position="486"/>
        <end position="505"/>
    </location>
</feature>
<evidence type="ECO:0000256" key="8">
    <source>
        <dbReference type="ARBA" id="ARBA00022833"/>
    </source>
</evidence>
<dbReference type="InterPro" id="IPR036977">
    <property type="entry name" value="DNA_primase_Znf_CHC2"/>
</dbReference>
<keyword evidence="7 12" id="KW-0863">Zinc-finger</keyword>
<comment type="caution">
    <text evidence="15">The sequence shown here is derived from an EMBL/GenBank/DDBJ whole genome shotgun (WGS) entry which is preliminary data.</text>
</comment>
<evidence type="ECO:0000256" key="5">
    <source>
        <dbReference type="ARBA" id="ARBA00022705"/>
    </source>
</evidence>
<dbReference type="InterPro" id="IPR030846">
    <property type="entry name" value="DnaG_bac"/>
</dbReference>
<dbReference type="Pfam" id="PF08278">
    <property type="entry name" value="DnaG_DnaB_bind"/>
    <property type="match status" value="1"/>
</dbReference>